<dbReference type="SMART" id="SM00320">
    <property type="entry name" value="WD40"/>
    <property type="match status" value="11"/>
</dbReference>
<feature type="repeat" description="WD" evidence="3">
    <location>
        <begin position="586"/>
        <end position="612"/>
    </location>
</feature>
<dbReference type="Gene3D" id="2.130.10.10">
    <property type="entry name" value="YVTN repeat-like/Quinoprotein amine dehydrogenase"/>
    <property type="match status" value="4"/>
</dbReference>
<dbReference type="GO" id="GO:1990234">
    <property type="term" value="C:transferase complex"/>
    <property type="evidence" value="ECO:0007669"/>
    <property type="project" value="UniProtKB-ARBA"/>
</dbReference>
<evidence type="ECO:0000313" key="6">
    <source>
        <dbReference type="EMBL" id="KAH3833025.1"/>
    </source>
</evidence>
<evidence type="ECO:0000256" key="1">
    <source>
        <dbReference type="ARBA" id="ARBA00022574"/>
    </source>
</evidence>
<gene>
    <name evidence="6" type="ORF">DPMN_106327</name>
</gene>
<organism evidence="6 7">
    <name type="scientific">Dreissena polymorpha</name>
    <name type="common">Zebra mussel</name>
    <name type="synonym">Mytilus polymorpha</name>
    <dbReference type="NCBI Taxonomy" id="45954"/>
    <lineage>
        <taxon>Eukaryota</taxon>
        <taxon>Metazoa</taxon>
        <taxon>Spiralia</taxon>
        <taxon>Lophotrochozoa</taxon>
        <taxon>Mollusca</taxon>
        <taxon>Bivalvia</taxon>
        <taxon>Autobranchia</taxon>
        <taxon>Heteroconchia</taxon>
        <taxon>Euheterodonta</taxon>
        <taxon>Imparidentia</taxon>
        <taxon>Neoheterodontei</taxon>
        <taxon>Myida</taxon>
        <taxon>Dreissenoidea</taxon>
        <taxon>Dreissenidae</taxon>
        <taxon>Dreissena</taxon>
    </lineage>
</organism>
<dbReference type="PROSITE" id="PS50082">
    <property type="entry name" value="WD_REPEATS_2"/>
    <property type="match status" value="3"/>
</dbReference>
<sequence>MREVPVRKLRRTPVRLRKLRKRLAHVHLCAHKLSDRLRASPLYACATRFRWVRRNSPGYNPVRREILMGCEDGVIKTWESESGKQISVAYEHKGWITDFLYWSETKLMLSSANDRNIIAWASGGGVYDRINIGVPVYCMGICARRHQLQIFCGVNGGIRIYALDEKRESGHVINCNRVLYIAKEHTDIVRCILCTDSRTYSAGYDQRLIIYETLTGDNSLKTFAIINGAHDAGISCLLLAKDNENNSWILTGSFDKSMKIWTADGKPVHKLDNFISTVSGICYVPRNKTVWVAGGTSYASLFDPKSGENVSDFIGTFQQQEEEKYQLQILKFFPELNQVVASTSRRHLIVWKYNPSGCVTALKCKVPLESLCYTRKVPILIFSGDHEGVIVKWERMQSNHFMYSKETFVISDSKIKKKRKTGSKKRELMLEQELNEKLNNLQVKNNEEVNKANNKNIQSHYAFNKPIIPPASTHNHPHTTILKCLFVESLDIILAASEDTNIYVWGFDDQAVSVLQDMKPQDMESLVTRYSILLDPESGLLPQNTKDSESDSVTNRVAGFVCKYVFCEHESCVTSLVVIEKENSMDSTYLLSGGWDRRICIWDLEKGRLHDTFRNTSLAPGNHDNLELACDGVIMDMDYSEVNKEFAYSSSDKMVYIRKFSTTGSKMTLVNTLQGHDAEVTSVRWNAVLNKWVTGSEDGTIRIWSGSGLNECEQILAAMGGVSCLCVDKLNGAIVAGIQHVIRVYDPDMYRLMQTNVGHTDAVRTVIHIKERNQYVSCSWDQSIRVWNAWKKPVKRKDLDEDNDKGDNKMKRVEISLHEEEGEEAEY</sequence>
<protein>
    <submittedName>
        <fullName evidence="6">Uncharacterized protein</fullName>
    </submittedName>
</protein>
<name>A0A9D4QJM3_DREPO</name>
<reference evidence="6" key="1">
    <citation type="journal article" date="2019" name="bioRxiv">
        <title>The Genome of the Zebra Mussel, Dreissena polymorpha: A Resource for Invasive Species Research.</title>
        <authorList>
            <person name="McCartney M.A."/>
            <person name="Auch B."/>
            <person name="Kono T."/>
            <person name="Mallez S."/>
            <person name="Zhang Y."/>
            <person name="Obille A."/>
            <person name="Becker A."/>
            <person name="Abrahante J.E."/>
            <person name="Garbe J."/>
            <person name="Badalamenti J.P."/>
            <person name="Herman A."/>
            <person name="Mangelson H."/>
            <person name="Liachko I."/>
            <person name="Sullivan S."/>
            <person name="Sone E.D."/>
            <person name="Koren S."/>
            <person name="Silverstein K.A.T."/>
            <person name="Beckman K.B."/>
            <person name="Gohl D.M."/>
        </authorList>
    </citation>
    <scope>NUCLEOTIDE SEQUENCE</scope>
    <source>
        <strain evidence="6">Duluth1</strain>
        <tissue evidence="6">Whole animal</tissue>
    </source>
</reference>
<keyword evidence="7" id="KW-1185">Reference proteome</keyword>
<accession>A0A9D4QJM3</accession>
<dbReference type="SUPFAM" id="SSF50998">
    <property type="entry name" value="Quinoprotein alcohol dehydrogenase-like"/>
    <property type="match status" value="1"/>
</dbReference>
<keyword evidence="4" id="KW-0175">Coiled coil</keyword>
<dbReference type="AlphaFoldDB" id="A0A9D4QJM3"/>
<dbReference type="PANTHER" id="PTHR22847:SF637">
    <property type="entry name" value="WD REPEAT DOMAIN 5B"/>
    <property type="match status" value="1"/>
</dbReference>
<evidence type="ECO:0000256" key="3">
    <source>
        <dbReference type="PROSITE-ProRule" id="PRU00221"/>
    </source>
</evidence>
<feature type="region of interest" description="Disordered" evidence="5">
    <location>
        <begin position="797"/>
        <end position="827"/>
    </location>
</feature>
<dbReference type="EMBL" id="JAIWYP010000004">
    <property type="protein sequence ID" value="KAH3833025.1"/>
    <property type="molecule type" value="Genomic_DNA"/>
</dbReference>
<dbReference type="InterPro" id="IPR036322">
    <property type="entry name" value="WD40_repeat_dom_sf"/>
</dbReference>
<dbReference type="Proteomes" id="UP000828390">
    <property type="component" value="Unassembled WGS sequence"/>
</dbReference>
<dbReference type="InterPro" id="IPR019775">
    <property type="entry name" value="WD40_repeat_CS"/>
</dbReference>
<dbReference type="InterPro" id="IPR011047">
    <property type="entry name" value="Quinoprotein_ADH-like_sf"/>
</dbReference>
<comment type="caution">
    <text evidence="6">The sequence shown here is derived from an EMBL/GenBank/DDBJ whole genome shotgun (WGS) entry which is preliminary data.</text>
</comment>
<dbReference type="InterPro" id="IPR001680">
    <property type="entry name" value="WD40_rpt"/>
</dbReference>
<dbReference type="Pfam" id="PF00400">
    <property type="entry name" value="WD40"/>
    <property type="match status" value="4"/>
</dbReference>
<keyword evidence="2" id="KW-0677">Repeat</keyword>
<evidence type="ECO:0000256" key="2">
    <source>
        <dbReference type="ARBA" id="ARBA00022737"/>
    </source>
</evidence>
<dbReference type="SUPFAM" id="SSF50978">
    <property type="entry name" value="WD40 repeat-like"/>
    <property type="match status" value="1"/>
</dbReference>
<dbReference type="InterPro" id="IPR015943">
    <property type="entry name" value="WD40/YVTN_repeat-like_dom_sf"/>
</dbReference>
<feature type="repeat" description="WD" evidence="3">
    <location>
        <begin position="673"/>
        <end position="705"/>
    </location>
</feature>
<feature type="coiled-coil region" evidence="4">
    <location>
        <begin position="431"/>
        <end position="458"/>
    </location>
</feature>
<proteinExistence type="predicted"/>
<dbReference type="PANTHER" id="PTHR22847">
    <property type="entry name" value="WD40 REPEAT PROTEIN"/>
    <property type="match status" value="1"/>
</dbReference>
<evidence type="ECO:0000256" key="4">
    <source>
        <dbReference type="SAM" id="Coils"/>
    </source>
</evidence>
<dbReference type="PROSITE" id="PS50294">
    <property type="entry name" value="WD_REPEATS_REGION"/>
    <property type="match status" value="1"/>
</dbReference>
<evidence type="ECO:0000256" key="5">
    <source>
        <dbReference type="SAM" id="MobiDB-lite"/>
    </source>
</evidence>
<keyword evidence="1 3" id="KW-0853">WD repeat</keyword>
<evidence type="ECO:0000313" key="7">
    <source>
        <dbReference type="Proteomes" id="UP000828390"/>
    </source>
</evidence>
<feature type="repeat" description="WD" evidence="3">
    <location>
        <begin position="756"/>
        <end position="788"/>
    </location>
</feature>
<dbReference type="PROSITE" id="PS00678">
    <property type="entry name" value="WD_REPEATS_1"/>
    <property type="match status" value="1"/>
</dbReference>
<reference evidence="6" key="2">
    <citation type="submission" date="2020-11" db="EMBL/GenBank/DDBJ databases">
        <authorList>
            <person name="McCartney M.A."/>
            <person name="Auch B."/>
            <person name="Kono T."/>
            <person name="Mallez S."/>
            <person name="Becker A."/>
            <person name="Gohl D.M."/>
            <person name="Silverstein K.A.T."/>
            <person name="Koren S."/>
            <person name="Bechman K.B."/>
            <person name="Herman A."/>
            <person name="Abrahante J.E."/>
            <person name="Garbe J."/>
        </authorList>
    </citation>
    <scope>NUCLEOTIDE SEQUENCE</scope>
    <source>
        <strain evidence="6">Duluth1</strain>
        <tissue evidence="6">Whole animal</tissue>
    </source>
</reference>
<feature type="compositionally biased region" description="Basic and acidic residues" evidence="5">
    <location>
        <begin position="805"/>
        <end position="819"/>
    </location>
</feature>